<dbReference type="SMART" id="SM00642">
    <property type="entry name" value="Aamy"/>
    <property type="match status" value="1"/>
</dbReference>
<dbReference type="InterPro" id="IPR049171">
    <property type="entry name" value="GLGE_C"/>
</dbReference>
<dbReference type="GO" id="GO:0016758">
    <property type="term" value="F:hexosyltransferase activity"/>
    <property type="evidence" value="ECO:0007669"/>
    <property type="project" value="UniProtKB-UniRule"/>
</dbReference>
<evidence type="ECO:0000256" key="6">
    <source>
        <dbReference type="HAMAP-Rule" id="MF_02124"/>
    </source>
</evidence>
<dbReference type="Gene3D" id="2.60.40.1180">
    <property type="entry name" value="Golgi alpha-mannosidase II"/>
    <property type="match status" value="1"/>
</dbReference>
<dbReference type="PANTHER" id="PTHR47786">
    <property type="entry name" value="ALPHA-1,4-GLUCAN:MALTOSE-1-PHOSPHATE MALTOSYLTRANSFERASE"/>
    <property type="match status" value="1"/>
</dbReference>
<comment type="catalytic activity">
    <reaction evidence="5 6">
        <text>alpha-maltose 1-phosphate + [(1-&gt;4)-alpha-D-glucosyl](n) = [(1-&gt;4)-alpha-D-glucosyl](n+2) + phosphate</text>
        <dbReference type="Rhea" id="RHEA:42692"/>
        <dbReference type="Rhea" id="RHEA-COMP:9584"/>
        <dbReference type="Rhea" id="RHEA-COMP:10183"/>
        <dbReference type="ChEBI" id="CHEBI:15444"/>
        <dbReference type="ChEBI" id="CHEBI:43474"/>
        <dbReference type="ChEBI" id="CHEBI:63576"/>
        <dbReference type="EC" id="2.4.99.16"/>
    </reaction>
</comment>
<comment type="similarity">
    <text evidence="6">Belongs to the glycosyl hydrolase 13 family. GlgE subfamily.</text>
</comment>
<feature type="binding site" evidence="6">
    <location>
        <position position="367"/>
    </location>
    <ligand>
        <name>alpha-maltose 1-phosphate</name>
        <dbReference type="ChEBI" id="CHEBI:63576"/>
    </ligand>
</feature>
<dbReference type="SUPFAM" id="SSF51445">
    <property type="entry name" value="(Trans)glycosidases"/>
    <property type="match status" value="1"/>
</dbReference>
<evidence type="ECO:0000256" key="3">
    <source>
        <dbReference type="ARBA" id="ARBA00022679"/>
    </source>
</evidence>
<evidence type="ECO:0000256" key="1">
    <source>
        <dbReference type="ARBA" id="ARBA00011738"/>
    </source>
</evidence>
<feature type="site" description="Transition state stabilizer" evidence="6">
    <location>
        <position position="453"/>
    </location>
</feature>
<dbReference type="PANTHER" id="PTHR47786:SF2">
    <property type="entry name" value="GLYCOSYL HYDROLASE FAMILY 13 CATALYTIC DOMAIN-CONTAINING PROTEIN"/>
    <property type="match status" value="1"/>
</dbReference>
<keyword evidence="4 6" id="KW-0119">Carbohydrate metabolism</keyword>
<dbReference type="EC" id="2.4.99.16" evidence="6"/>
<feature type="domain" description="Glycosyl hydrolase family 13 catalytic" evidence="7">
    <location>
        <begin position="187"/>
        <end position="532"/>
    </location>
</feature>
<reference evidence="8" key="1">
    <citation type="submission" date="2020-02" db="EMBL/GenBank/DDBJ databases">
        <authorList>
            <person name="Meier V. D."/>
        </authorList>
    </citation>
    <scope>NUCLEOTIDE SEQUENCE</scope>
    <source>
        <strain evidence="8">AVDCRST_MAG76</strain>
    </source>
</reference>
<dbReference type="AlphaFoldDB" id="A0A6J4HKR0"/>
<dbReference type="Pfam" id="PF21702">
    <property type="entry name" value="GLGE_C"/>
    <property type="match status" value="1"/>
</dbReference>
<dbReference type="InterPro" id="IPR017853">
    <property type="entry name" value="GH"/>
</dbReference>
<dbReference type="InterPro" id="IPR013780">
    <property type="entry name" value="Glyco_hydro_b"/>
</dbReference>
<comment type="function">
    <text evidence="6">Maltosyltransferase that uses maltose 1-phosphate (M1P) as the sugar donor to elongate linear or branched alpha-(1-&gt;4)-glucans. Is involved in a branched alpha-glucan biosynthetic pathway from trehalose, together with TreS, Mak and GlgB.</text>
</comment>
<feature type="binding site" evidence="6">
    <location>
        <position position="292"/>
    </location>
    <ligand>
        <name>alpha-maltose 1-phosphate</name>
        <dbReference type="ChEBI" id="CHEBI:63576"/>
    </ligand>
</feature>
<keyword evidence="3 6" id="KW-0808">Transferase</keyword>
<evidence type="ECO:0000256" key="4">
    <source>
        <dbReference type="ARBA" id="ARBA00023277"/>
    </source>
</evidence>
<dbReference type="Gene3D" id="1.20.58.80">
    <property type="entry name" value="Phosphotransferase system, lactose/cellobiose-type IIA subunit"/>
    <property type="match status" value="1"/>
</dbReference>
<dbReference type="Pfam" id="PF11896">
    <property type="entry name" value="GlgE_dom_N_S"/>
    <property type="match status" value="1"/>
</dbReference>
<dbReference type="HAMAP" id="MF_02124">
    <property type="entry name" value="GlgE"/>
    <property type="match status" value="1"/>
</dbReference>
<evidence type="ECO:0000259" key="7">
    <source>
        <dbReference type="SMART" id="SM00642"/>
    </source>
</evidence>
<dbReference type="Gene3D" id="2.60.40.10">
    <property type="entry name" value="Immunoglobulins"/>
    <property type="match status" value="1"/>
</dbReference>
<feature type="binding site" evidence="6">
    <location>
        <begin position="507"/>
        <end position="508"/>
    </location>
    <ligand>
        <name>alpha-maltose 1-phosphate</name>
        <dbReference type="ChEBI" id="CHEBI:63576"/>
    </ligand>
</feature>
<feature type="binding site" evidence="6">
    <location>
        <position position="232"/>
    </location>
    <ligand>
        <name>alpha-maltose 1-phosphate</name>
        <dbReference type="ChEBI" id="CHEBI:63576"/>
    </ligand>
</feature>
<comment type="subunit">
    <text evidence="1 6">Homodimer.</text>
</comment>
<proteinExistence type="inferred from homology"/>
<accession>A0A6J4HKR0</accession>
<dbReference type="EMBL" id="CADCSZ010000051">
    <property type="protein sequence ID" value="CAA9224035.1"/>
    <property type="molecule type" value="Genomic_DNA"/>
</dbReference>
<protein>
    <recommendedName>
        <fullName evidence="6">Alpha-1,4-glucan:maltose-1-phosphate maltosyltransferase</fullName>
        <shortName evidence="6">GMPMT</shortName>
        <ecNumber evidence="6">2.4.99.16</ecNumber>
    </recommendedName>
    <alternativeName>
        <fullName evidence="6">(1-&gt;4)-alpha-D-glucan:maltose-1-phosphate alpha-D-maltosyltransferase</fullName>
    </alternativeName>
</protein>
<keyword evidence="8" id="KW-0378">Hydrolase</keyword>
<dbReference type="GO" id="GO:0030979">
    <property type="term" value="P:alpha-glucan biosynthetic process"/>
    <property type="evidence" value="ECO:0007669"/>
    <property type="project" value="UniProtKB-UniRule"/>
</dbReference>
<organism evidence="8">
    <name type="scientific">uncultured Acidimicrobiales bacterium</name>
    <dbReference type="NCBI Taxonomy" id="310071"/>
    <lineage>
        <taxon>Bacteria</taxon>
        <taxon>Bacillati</taxon>
        <taxon>Actinomycetota</taxon>
        <taxon>Acidimicrobiia</taxon>
        <taxon>Acidimicrobiales</taxon>
        <taxon>environmental samples</taxon>
    </lineage>
</organism>
<gene>
    <name evidence="6" type="primary">glgE</name>
    <name evidence="8" type="ORF">AVDCRST_MAG76-866</name>
</gene>
<feature type="active site" description="Proton donor" evidence="6">
    <location>
        <position position="395"/>
    </location>
</feature>
<dbReference type="InterPro" id="IPR013783">
    <property type="entry name" value="Ig-like_fold"/>
</dbReference>
<keyword evidence="8" id="KW-0326">Glycosidase</keyword>
<evidence type="ECO:0000313" key="8">
    <source>
        <dbReference type="EMBL" id="CAA9224035.1"/>
    </source>
</evidence>
<feature type="binding site" evidence="6">
    <location>
        <position position="327"/>
    </location>
    <ligand>
        <name>alpha-maltose 1-phosphate</name>
        <dbReference type="ChEBI" id="CHEBI:63576"/>
    </ligand>
</feature>
<sequence length="637" mass="71723">MIPLGRIAIDDVRPSTPSGEPPKAVVSEELEVSCDLVTDGHDLLAGRVRWRHVEDEAWLQAPLSEVGNDRWEAVIRPARIGPHEMAVEAWTDRWATWLHGIDKKLDAGQDVTIELEDGALLLEERGDPELAQAVTALRDAALDQRERFERAEHPAVTARMVGPQRPSDLVISPAFPLWVDRERAAIGAWYEFFPRSEGGLVGSTKRLHDVAAMGFDVVYFPPVHPIGRSHRKGPGNTLVAGPDDPGSPWAIGSEEGGHTELHAELGTLKDFANLVEEAQSLGLELALDYALQCSPDHPWVPAHPEWFHHRSDGSIAYAENPPKKYQDIYPINFWPDEERERLALWTACRDILETWIGRGVKIFRVDNPHTKPLAFWQWVLADVRSRHPETVFLAEAFTRPKVMARLAEVGFSQSYTYFTWRTEAWELGEYLEEVSEGPARDYMRPAFWTNTPDILSGPLRDGPPAAFRMRAMLAATMVPTWGVYSGFEFCENVPASPQNEEYFASEKFELKRREWGSPTSLAPFLGTLNAVRRRHPAMRRLRGARVHTADNPQLFAFSRMTRTADDVVLVVVNLDPWNVQSGFLQLDLAELDLPLDRPYVAVDELTGESYEWAGPNPWVRLDPAIGPGHILSLRHVG</sequence>
<keyword evidence="2 6" id="KW-0328">Glycosyltransferase</keyword>
<evidence type="ECO:0000256" key="5">
    <source>
        <dbReference type="ARBA" id="ARBA00048735"/>
    </source>
</evidence>
<dbReference type="InterPro" id="IPR026585">
    <property type="entry name" value="GlgE"/>
</dbReference>
<dbReference type="Gene3D" id="3.20.20.80">
    <property type="entry name" value="Glycosidases"/>
    <property type="match status" value="1"/>
</dbReference>
<feature type="active site" description="Nucleophile" evidence="6">
    <location>
        <position position="366"/>
    </location>
</feature>
<dbReference type="InterPro" id="IPR021828">
    <property type="entry name" value="GlgE_dom_N/S"/>
</dbReference>
<dbReference type="GO" id="GO:0004553">
    <property type="term" value="F:hydrolase activity, hydrolyzing O-glycosyl compounds"/>
    <property type="evidence" value="ECO:0007669"/>
    <property type="project" value="InterPro"/>
</dbReference>
<name>A0A6J4HKR0_9ACTN</name>
<dbReference type="InterPro" id="IPR006047">
    <property type="entry name" value="GH13_cat_dom"/>
</dbReference>
<evidence type="ECO:0000256" key="2">
    <source>
        <dbReference type="ARBA" id="ARBA00022676"/>
    </source>
</evidence>